<sequence>MLPLQRYYLTESRREFLKQTGAGIGALGLASVLNGRLFAAPAAGGAGDPLAPIRPHIAPRAKNVIYIHLVGGPSHLELFDFKPELVKRSGEKCPDHMFKGKQLAFIREHPTLLGTQFRFHRHGQGGLELSEHLPHLGSVADDLAVIKTVRTEQFNHAPAQLFLHTGFERFGRPGIGSWVSYGLGTENRNLPSYVVLITGSVAGAGNSLWGSGFLPTLHQGVEFRSKGDPVLFLSNPKGISPGSRRDIVDGINFLNQTTLVDVGDPEIATRIAQYELAYRMQASVPELMDIRRESAATLEDYGVKPGATSLANNCLLARRLVEKGVRFVQLFDQGWDHHSGIFGSIPNKARQLDRPVAALISDLKARGLLNETLIVIGAEFGRTPMLQGKSNGGAANNVGRDHHKEAYCMLLAGGGVRGGITYGRTDDLGYGPVDDPVHIHDLNATILHLLGLNHEQLTYKVQGRHFRLTDVRGEIVKGILA</sequence>
<accession>A0A381V4S5</accession>
<dbReference type="PANTHER" id="PTHR43737">
    <property type="entry name" value="BLL7424 PROTEIN"/>
    <property type="match status" value="1"/>
</dbReference>
<proteinExistence type="predicted"/>
<gene>
    <name evidence="1" type="ORF">METZ01_LOCUS88206</name>
</gene>
<reference evidence="1" key="1">
    <citation type="submission" date="2018-05" db="EMBL/GenBank/DDBJ databases">
        <authorList>
            <person name="Lanie J.A."/>
            <person name="Ng W.-L."/>
            <person name="Kazmierczak K.M."/>
            <person name="Andrzejewski T.M."/>
            <person name="Davidsen T.M."/>
            <person name="Wayne K.J."/>
            <person name="Tettelin H."/>
            <person name="Glass J.I."/>
            <person name="Rusch D."/>
            <person name="Podicherti R."/>
            <person name="Tsui H.-C.T."/>
            <person name="Winkler M.E."/>
        </authorList>
    </citation>
    <scope>NUCLEOTIDE SEQUENCE</scope>
</reference>
<dbReference type="AlphaFoldDB" id="A0A381V4S5"/>
<dbReference type="PANTHER" id="PTHR43737:SF1">
    <property type="entry name" value="DUF1501 DOMAIN-CONTAINING PROTEIN"/>
    <property type="match status" value="1"/>
</dbReference>
<dbReference type="Gene3D" id="3.40.720.10">
    <property type="entry name" value="Alkaline Phosphatase, subunit A"/>
    <property type="match status" value="1"/>
</dbReference>
<organism evidence="1">
    <name type="scientific">marine metagenome</name>
    <dbReference type="NCBI Taxonomy" id="408172"/>
    <lineage>
        <taxon>unclassified sequences</taxon>
        <taxon>metagenomes</taxon>
        <taxon>ecological metagenomes</taxon>
    </lineage>
</organism>
<name>A0A381V4S5_9ZZZZ</name>
<dbReference type="InterPro" id="IPR010869">
    <property type="entry name" value="DUF1501"/>
</dbReference>
<dbReference type="InterPro" id="IPR017850">
    <property type="entry name" value="Alkaline_phosphatase_core_sf"/>
</dbReference>
<dbReference type="Pfam" id="PF07394">
    <property type="entry name" value="DUF1501"/>
    <property type="match status" value="1"/>
</dbReference>
<dbReference type="NCBIfam" id="TIGR01409">
    <property type="entry name" value="TAT_signal_seq"/>
    <property type="match status" value="1"/>
</dbReference>
<dbReference type="SUPFAM" id="SSF53649">
    <property type="entry name" value="Alkaline phosphatase-like"/>
    <property type="match status" value="1"/>
</dbReference>
<dbReference type="PROSITE" id="PS51318">
    <property type="entry name" value="TAT"/>
    <property type="match status" value="1"/>
</dbReference>
<dbReference type="InterPro" id="IPR019546">
    <property type="entry name" value="TAT_signal_bac_arc"/>
</dbReference>
<dbReference type="EMBL" id="UINC01007846">
    <property type="protein sequence ID" value="SVA35352.1"/>
    <property type="molecule type" value="Genomic_DNA"/>
</dbReference>
<protein>
    <submittedName>
        <fullName evidence="1">Uncharacterized protein</fullName>
    </submittedName>
</protein>
<dbReference type="InterPro" id="IPR006311">
    <property type="entry name" value="TAT_signal"/>
</dbReference>
<evidence type="ECO:0000313" key="1">
    <source>
        <dbReference type="EMBL" id="SVA35352.1"/>
    </source>
</evidence>